<reference evidence="1 2" key="1">
    <citation type="journal article" date="2016" name="Nat. Commun.">
        <title>Thousands of microbial genomes shed light on interconnected biogeochemical processes in an aquifer system.</title>
        <authorList>
            <person name="Anantharaman K."/>
            <person name="Brown C.T."/>
            <person name="Hug L.A."/>
            <person name="Sharon I."/>
            <person name="Castelle C.J."/>
            <person name="Probst A.J."/>
            <person name="Thomas B.C."/>
            <person name="Singh A."/>
            <person name="Wilkins M.J."/>
            <person name="Karaoz U."/>
            <person name="Brodie E.L."/>
            <person name="Williams K.H."/>
            <person name="Hubbard S.S."/>
            <person name="Banfield J.F."/>
        </authorList>
    </citation>
    <scope>NUCLEOTIDE SEQUENCE [LARGE SCALE GENOMIC DNA]</scope>
</reference>
<accession>A0A1F5BTN7</accession>
<dbReference type="PANTHER" id="PTHR35984:SF1">
    <property type="entry name" value="PERIPLASMIC SERINE PROTEASE"/>
    <property type="match status" value="1"/>
</dbReference>
<dbReference type="Pfam" id="PF01972">
    <property type="entry name" value="SDH_protease"/>
    <property type="match status" value="1"/>
</dbReference>
<organism evidence="1 2">
    <name type="scientific">Candidatus Azambacteria bacterium RIFCSPLOWO2_01_FULL_46_25</name>
    <dbReference type="NCBI Taxonomy" id="1797298"/>
    <lineage>
        <taxon>Bacteria</taxon>
        <taxon>Candidatus Azamiibacteriota</taxon>
    </lineage>
</organism>
<evidence type="ECO:0008006" key="3">
    <source>
        <dbReference type="Google" id="ProtNLM"/>
    </source>
</evidence>
<dbReference type="AlphaFoldDB" id="A0A1F5BTN7"/>
<dbReference type="Proteomes" id="UP000176650">
    <property type="component" value="Unassembled WGS sequence"/>
</dbReference>
<dbReference type="InterPro" id="IPR002825">
    <property type="entry name" value="Pept_S49_ser-pept_pro"/>
</dbReference>
<evidence type="ECO:0000313" key="1">
    <source>
        <dbReference type="EMBL" id="OGD33989.1"/>
    </source>
</evidence>
<dbReference type="EMBL" id="MEYS01000002">
    <property type="protein sequence ID" value="OGD33989.1"/>
    <property type="molecule type" value="Genomic_DNA"/>
</dbReference>
<dbReference type="InterPro" id="IPR029045">
    <property type="entry name" value="ClpP/crotonase-like_dom_sf"/>
</dbReference>
<gene>
    <name evidence="1" type="ORF">A2988_00690</name>
</gene>
<dbReference type="PANTHER" id="PTHR35984">
    <property type="entry name" value="PERIPLASMIC SERINE PROTEASE"/>
    <property type="match status" value="1"/>
</dbReference>
<dbReference type="GO" id="GO:0016020">
    <property type="term" value="C:membrane"/>
    <property type="evidence" value="ECO:0007669"/>
    <property type="project" value="InterPro"/>
</dbReference>
<dbReference type="STRING" id="1797298.A2988_00690"/>
<name>A0A1F5BTN7_9BACT</name>
<evidence type="ECO:0000313" key="2">
    <source>
        <dbReference type="Proteomes" id="UP000176650"/>
    </source>
</evidence>
<proteinExistence type="predicted"/>
<protein>
    <recommendedName>
        <fullName evidence="3">Peptidase</fullName>
    </recommendedName>
</protein>
<sequence>MVKWQNMDKKLLIQQIEGLRRSRVVTYLTSDRPGPVNARVAMDIIPVVSHQLRAIGKTPNIDLFLYSTGGDTMVPWRLVSMAREYCDKFSVLVPYKAHSAATMIALGADEIVMSDLSELSPIDPSTANVFNPTDPQNAQNKIPISVEDVMAYFDLAKNKFGIKNDEELAKIFNKFVEANPQIHPLALGNVNRTHNLIRMLAKRLLKSHKTPMKEDEIEKIVDYFTEKLYSHQYFIGRKEAKEDLGLKIVQYADSVLSKAMTDLYEEYKKEMDLGTVWNPENELGLNAVQNKKDYKIAFIESAQASSRFELSIEYRKQQVNMVQQTPQGPIQVPQEQVGWKVIGQGWK</sequence>
<dbReference type="Gene3D" id="3.90.226.10">
    <property type="entry name" value="2-enoyl-CoA Hydratase, Chain A, domain 1"/>
    <property type="match status" value="1"/>
</dbReference>
<dbReference type="SUPFAM" id="SSF52096">
    <property type="entry name" value="ClpP/crotonase"/>
    <property type="match status" value="1"/>
</dbReference>
<comment type="caution">
    <text evidence="1">The sequence shown here is derived from an EMBL/GenBank/DDBJ whole genome shotgun (WGS) entry which is preliminary data.</text>
</comment>